<sequence>MWKGKQKRMRSRVLLCTNTLESWTELDVTAYDVELVLHGELAVEVQQNEGHPGEAHRGAGQDAAPQGTVEGRLLHRCSHLLQQGVGSVRTQRGHSEHGYYYTSALPAGPRSGGPVGPASESSPGAGSRSHRAPAAPASRTSQRWRGAGRAPSCSEKKISRSGSSFTVSSVSGKQVIPVEKEVFGQPLGSDDLEDDLVRLQSLAVDPAGQGGVEALGQPLAYRQLLGNHLCRDEVGPLTGVLKVLEGFVHCCHIVPVLGVTEQLHFLCIHPPG</sequence>
<proteinExistence type="predicted"/>
<organism evidence="2 3">
    <name type="scientific">Dissostichus mawsoni</name>
    <name type="common">Antarctic cod</name>
    <dbReference type="NCBI Taxonomy" id="36200"/>
    <lineage>
        <taxon>Eukaryota</taxon>
        <taxon>Metazoa</taxon>
        <taxon>Chordata</taxon>
        <taxon>Craniata</taxon>
        <taxon>Vertebrata</taxon>
        <taxon>Euteleostomi</taxon>
        <taxon>Actinopterygii</taxon>
        <taxon>Neopterygii</taxon>
        <taxon>Teleostei</taxon>
        <taxon>Neoteleostei</taxon>
        <taxon>Acanthomorphata</taxon>
        <taxon>Eupercaria</taxon>
        <taxon>Perciformes</taxon>
        <taxon>Notothenioidei</taxon>
        <taxon>Nototheniidae</taxon>
        <taxon>Dissostichus</taxon>
    </lineage>
</organism>
<name>A0A7J5XSR7_DISMA</name>
<accession>A0A7J5XSR7</accession>
<gene>
    <name evidence="2" type="ORF">F7725_018873</name>
</gene>
<evidence type="ECO:0000256" key="1">
    <source>
        <dbReference type="SAM" id="MobiDB-lite"/>
    </source>
</evidence>
<evidence type="ECO:0000313" key="2">
    <source>
        <dbReference type="EMBL" id="KAF3840156.1"/>
    </source>
</evidence>
<dbReference type="EMBL" id="JAAKFY010000021">
    <property type="protein sequence ID" value="KAF3840156.1"/>
    <property type="molecule type" value="Genomic_DNA"/>
</dbReference>
<reference evidence="2 3" key="1">
    <citation type="submission" date="2020-03" db="EMBL/GenBank/DDBJ databases">
        <title>Dissostichus mawsoni Genome sequencing and assembly.</title>
        <authorList>
            <person name="Park H."/>
        </authorList>
    </citation>
    <scope>NUCLEOTIDE SEQUENCE [LARGE SCALE GENOMIC DNA]</scope>
    <source>
        <strain evidence="2">DM0001</strain>
        <tissue evidence="2">Muscle</tissue>
    </source>
</reference>
<feature type="compositionally biased region" description="Low complexity" evidence="1">
    <location>
        <begin position="116"/>
        <end position="143"/>
    </location>
</feature>
<feature type="non-terminal residue" evidence="2">
    <location>
        <position position="1"/>
    </location>
</feature>
<dbReference type="AlphaFoldDB" id="A0A7J5XSR7"/>
<comment type="caution">
    <text evidence="2">The sequence shown here is derived from an EMBL/GenBank/DDBJ whole genome shotgun (WGS) entry which is preliminary data.</text>
</comment>
<protein>
    <submittedName>
        <fullName evidence="2">Uncharacterized protein</fullName>
    </submittedName>
</protein>
<keyword evidence="3" id="KW-1185">Reference proteome</keyword>
<dbReference type="Proteomes" id="UP000518266">
    <property type="component" value="Unassembled WGS sequence"/>
</dbReference>
<evidence type="ECO:0000313" key="3">
    <source>
        <dbReference type="Proteomes" id="UP000518266"/>
    </source>
</evidence>
<feature type="region of interest" description="Disordered" evidence="1">
    <location>
        <begin position="100"/>
        <end position="159"/>
    </location>
</feature>